<accession>A0A7M1SP42</accession>
<dbReference type="EMBL" id="CP063169">
    <property type="protein sequence ID" value="QOR69245.1"/>
    <property type="molecule type" value="Genomic_DNA"/>
</dbReference>
<feature type="compositionally biased region" description="Gly residues" evidence="1">
    <location>
        <begin position="65"/>
        <end position="78"/>
    </location>
</feature>
<feature type="transmembrane region" description="Helical" evidence="2">
    <location>
        <begin position="120"/>
        <end position="139"/>
    </location>
</feature>
<dbReference type="RefSeq" id="WP_193495494.1">
    <property type="nucleotide sequence ID" value="NZ_CP063169.1"/>
</dbReference>
<name>A0A7M1SP42_9MICO</name>
<evidence type="ECO:0000256" key="1">
    <source>
        <dbReference type="SAM" id="MobiDB-lite"/>
    </source>
</evidence>
<keyword evidence="2" id="KW-1133">Transmembrane helix</keyword>
<dbReference type="KEGG" id="halt:IM660_11035"/>
<reference evidence="3 4" key="1">
    <citation type="submission" date="2020-10" db="EMBL/GenBank/DDBJ databases">
        <title>Haloactinobacterium sp. RN3S43, a bacterium isolated from saline soil.</title>
        <authorList>
            <person name="Sun J.-Q."/>
        </authorList>
    </citation>
    <scope>NUCLEOTIDE SEQUENCE [LARGE SCALE GENOMIC DNA]</scope>
    <source>
        <strain evidence="3 4">RN3S43</strain>
    </source>
</reference>
<keyword evidence="2" id="KW-0812">Transmembrane</keyword>
<evidence type="ECO:0000313" key="4">
    <source>
        <dbReference type="Proteomes" id="UP000593758"/>
    </source>
</evidence>
<feature type="region of interest" description="Disordered" evidence="1">
    <location>
        <begin position="1"/>
        <end position="91"/>
    </location>
</feature>
<gene>
    <name evidence="3" type="ORF">IM660_11035</name>
</gene>
<protein>
    <recommendedName>
        <fullName evidence="5">Integral membrane protein</fullName>
    </recommendedName>
</protein>
<evidence type="ECO:0008006" key="5">
    <source>
        <dbReference type="Google" id="ProtNLM"/>
    </source>
</evidence>
<keyword evidence="4" id="KW-1185">Reference proteome</keyword>
<evidence type="ECO:0000313" key="3">
    <source>
        <dbReference type="EMBL" id="QOR69245.1"/>
    </source>
</evidence>
<organism evidence="3 4">
    <name type="scientific">Ruania alkalisoli</name>
    <dbReference type="NCBI Taxonomy" id="2779775"/>
    <lineage>
        <taxon>Bacteria</taxon>
        <taxon>Bacillati</taxon>
        <taxon>Actinomycetota</taxon>
        <taxon>Actinomycetes</taxon>
        <taxon>Micrococcales</taxon>
        <taxon>Ruaniaceae</taxon>
        <taxon>Ruania</taxon>
    </lineage>
</organism>
<feature type="transmembrane region" description="Helical" evidence="2">
    <location>
        <begin position="272"/>
        <end position="291"/>
    </location>
</feature>
<sequence>MSQQPPEQGPQDPAQEPNSGQPQQPGTPPPPPGQPSYGAAAPPPSGYPSPEQGGFQTPPPPGPGPAGQYGAPGPGYGGPPQAPGVNAGQYGQGGYPGGSQPFGVGAALGYAWKTVFGNPVVWIVGALLVAIVYALVSLLNPSTLAAFDAANGSFNVATSQSFTAMGIIASLLTMLVVGFVQAVAQNAALRETAGNKPTFGDIFQVPNMQNALIWAVIWGVGSTIINLIPGIGPLLVLVASVLVIFTMPAIIDRGLPWIEGVKTSVQLVQQNAGSTILLVLAFIGISILGALACLLGLLIALPMIVVATAFAYRSFSGQPIAPRS</sequence>
<evidence type="ECO:0000256" key="2">
    <source>
        <dbReference type="SAM" id="Phobius"/>
    </source>
</evidence>
<feature type="compositionally biased region" description="Pro residues" evidence="1">
    <location>
        <begin position="25"/>
        <end position="34"/>
    </location>
</feature>
<proteinExistence type="predicted"/>
<dbReference type="Proteomes" id="UP000593758">
    <property type="component" value="Chromosome"/>
</dbReference>
<feature type="transmembrane region" description="Helical" evidence="2">
    <location>
        <begin position="234"/>
        <end position="251"/>
    </location>
</feature>
<dbReference type="AlphaFoldDB" id="A0A7M1SP42"/>
<keyword evidence="2" id="KW-0472">Membrane</keyword>
<feature type="transmembrane region" description="Helical" evidence="2">
    <location>
        <begin position="159"/>
        <end position="180"/>
    </location>
</feature>
<feature type="transmembrane region" description="Helical" evidence="2">
    <location>
        <begin position="211"/>
        <end position="228"/>
    </location>
</feature>